<evidence type="ECO:0000313" key="2">
    <source>
        <dbReference type="Proteomes" id="UP001144612"/>
    </source>
</evidence>
<accession>A0ABT4D953</accession>
<proteinExistence type="predicted"/>
<evidence type="ECO:0000313" key="1">
    <source>
        <dbReference type="EMBL" id="MCY6958837.1"/>
    </source>
</evidence>
<dbReference type="Proteomes" id="UP001144612">
    <property type="component" value="Unassembled WGS sequence"/>
</dbReference>
<reference evidence="1" key="1">
    <citation type="submission" date="2022-12" db="EMBL/GenBank/DDBJ databases">
        <title>Clostridium sp. nov., isolated from industrial wastewater.</title>
        <authorList>
            <person name="Jiayan W."/>
        </authorList>
    </citation>
    <scope>NUCLEOTIDE SEQUENCE</scope>
    <source>
        <strain evidence="1">ZC22-4</strain>
    </source>
</reference>
<dbReference type="EMBL" id="JAPQFJ010000008">
    <property type="protein sequence ID" value="MCY6958837.1"/>
    <property type="molecule type" value="Genomic_DNA"/>
</dbReference>
<keyword evidence="2" id="KW-1185">Reference proteome</keyword>
<protein>
    <submittedName>
        <fullName evidence="1">Uncharacterized protein</fullName>
    </submittedName>
</protein>
<organism evidence="1 2">
    <name type="scientific">Clostridium brassicae</name>
    <dbReference type="NCBI Taxonomy" id="2999072"/>
    <lineage>
        <taxon>Bacteria</taxon>
        <taxon>Bacillati</taxon>
        <taxon>Bacillota</taxon>
        <taxon>Clostridia</taxon>
        <taxon>Eubacteriales</taxon>
        <taxon>Clostridiaceae</taxon>
        <taxon>Clostridium</taxon>
    </lineage>
</organism>
<gene>
    <name evidence="1" type="ORF">OW729_09505</name>
</gene>
<comment type="caution">
    <text evidence="1">The sequence shown here is derived from an EMBL/GenBank/DDBJ whole genome shotgun (WGS) entry which is preliminary data.</text>
</comment>
<sequence length="67" mass="7893">MPKLTIKDIREYQDRINIVRANGFKAKDFKKLGREIRDKFNLTDRQAISILNGNSDEILKILELEDM</sequence>
<dbReference type="RefSeq" id="WP_268061252.1">
    <property type="nucleotide sequence ID" value="NZ_JAPQFJ010000008.1"/>
</dbReference>
<name>A0ABT4D953_9CLOT</name>